<dbReference type="Proteomes" id="UP000184088">
    <property type="component" value="Unassembled WGS sequence"/>
</dbReference>
<evidence type="ECO:0000313" key="2">
    <source>
        <dbReference type="Proteomes" id="UP000184088"/>
    </source>
</evidence>
<dbReference type="AlphaFoldDB" id="A0A1M4VXH6"/>
<name>A0A1M4VXH6_9THEO</name>
<dbReference type="EMBL" id="FQVH01000005">
    <property type="protein sequence ID" value="SHE73657.1"/>
    <property type="molecule type" value="Genomic_DNA"/>
</dbReference>
<protein>
    <submittedName>
        <fullName evidence="1">Uncharacterized protein</fullName>
    </submittedName>
</protein>
<dbReference type="RefSeq" id="WP_073341808.1">
    <property type="nucleotide sequence ID" value="NZ_FQVH01000005.1"/>
</dbReference>
<keyword evidence="2" id="KW-1185">Reference proteome</keyword>
<evidence type="ECO:0000313" key="1">
    <source>
        <dbReference type="EMBL" id="SHE73657.1"/>
    </source>
</evidence>
<gene>
    <name evidence="1" type="ORF">SAMN02746089_00696</name>
</gene>
<proteinExistence type="predicted"/>
<reference evidence="1 2" key="1">
    <citation type="submission" date="2016-11" db="EMBL/GenBank/DDBJ databases">
        <authorList>
            <person name="Jaros S."/>
            <person name="Januszkiewicz K."/>
            <person name="Wedrychowicz H."/>
        </authorList>
    </citation>
    <scope>NUCLEOTIDE SEQUENCE [LARGE SCALE GENOMIC DNA]</scope>
    <source>
        <strain evidence="1 2">DSM 17918</strain>
    </source>
</reference>
<sequence>MEKRKLVELLKEIRNLAGEMSMTGMYRHAGATLVKFYNRCLEEAKSQGLLQNDNLFVQLEENSNIDDVGVCAALLARYLRDDAENESIKVKAKIANIQEFMAPENIDKGPINQLLARDDE</sequence>
<accession>A0A1M4VXH6</accession>
<organism evidence="1 2">
    <name type="scientific">Caldanaerobius fijiensis DSM 17918</name>
    <dbReference type="NCBI Taxonomy" id="1121256"/>
    <lineage>
        <taxon>Bacteria</taxon>
        <taxon>Bacillati</taxon>
        <taxon>Bacillota</taxon>
        <taxon>Clostridia</taxon>
        <taxon>Thermoanaerobacterales</taxon>
        <taxon>Thermoanaerobacteraceae</taxon>
        <taxon>Caldanaerobius</taxon>
    </lineage>
</organism>